<dbReference type="RefSeq" id="WP_212519605.1">
    <property type="nucleotide sequence ID" value="NZ_JAGSOH010000057.1"/>
</dbReference>
<dbReference type="EMBL" id="JAGSOH010000057">
    <property type="protein sequence ID" value="MBR7828472.1"/>
    <property type="molecule type" value="Genomic_DNA"/>
</dbReference>
<dbReference type="InterPro" id="IPR003759">
    <property type="entry name" value="Cbl-bd_cap"/>
</dbReference>
<proteinExistence type="predicted"/>
<dbReference type="Gene3D" id="1.10.1660.10">
    <property type="match status" value="1"/>
</dbReference>
<name>A0A941EDG6_9ACTN</name>
<feature type="domain" description="HTH merR-type" evidence="1">
    <location>
        <begin position="10"/>
        <end position="57"/>
    </location>
</feature>
<organism evidence="2 3">
    <name type="scientific">Actinospica acidithermotolerans</name>
    <dbReference type="NCBI Taxonomy" id="2828514"/>
    <lineage>
        <taxon>Bacteria</taxon>
        <taxon>Bacillati</taxon>
        <taxon>Actinomycetota</taxon>
        <taxon>Actinomycetes</taxon>
        <taxon>Catenulisporales</taxon>
        <taxon>Actinospicaceae</taxon>
        <taxon>Actinospica</taxon>
    </lineage>
</organism>
<dbReference type="AlphaFoldDB" id="A0A941EDG6"/>
<dbReference type="SUPFAM" id="SSF52242">
    <property type="entry name" value="Cobalamin (vitamin B12)-binding domain"/>
    <property type="match status" value="1"/>
</dbReference>
<dbReference type="Pfam" id="PF13411">
    <property type="entry name" value="MerR_1"/>
    <property type="match status" value="1"/>
</dbReference>
<dbReference type="SMART" id="SM00422">
    <property type="entry name" value="HTH_MERR"/>
    <property type="match status" value="1"/>
</dbReference>
<accession>A0A941EDG6</accession>
<dbReference type="GO" id="GO:0006355">
    <property type="term" value="P:regulation of DNA-templated transcription"/>
    <property type="evidence" value="ECO:0007669"/>
    <property type="project" value="InterPro"/>
</dbReference>
<dbReference type="Proteomes" id="UP000676325">
    <property type="component" value="Unassembled WGS sequence"/>
</dbReference>
<dbReference type="Gene3D" id="1.10.1240.10">
    <property type="entry name" value="Methionine synthase domain"/>
    <property type="match status" value="1"/>
</dbReference>
<dbReference type="InterPro" id="IPR009061">
    <property type="entry name" value="DNA-bd_dom_put_sf"/>
</dbReference>
<dbReference type="GO" id="GO:0031419">
    <property type="term" value="F:cobalamin binding"/>
    <property type="evidence" value="ECO:0007669"/>
    <property type="project" value="InterPro"/>
</dbReference>
<evidence type="ECO:0000313" key="2">
    <source>
        <dbReference type="EMBL" id="MBR7828472.1"/>
    </source>
</evidence>
<evidence type="ECO:0000259" key="1">
    <source>
        <dbReference type="PROSITE" id="PS50937"/>
    </source>
</evidence>
<dbReference type="PROSITE" id="PS50937">
    <property type="entry name" value="HTH_MERR_2"/>
    <property type="match status" value="1"/>
</dbReference>
<dbReference type="Gene3D" id="3.40.50.280">
    <property type="entry name" value="Cobalamin-binding domain"/>
    <property type="match status" value="1"/>
</dbReference>
<dbReference type="InterPro" id="IPR036594">
    <property type="entry name" value="Meth_synthase_dom"/>
</dbReference>
<dbReference type="GO" id="GO:0046872">
    <property type="term" value="F:metal ion binding"/>
    <property type="evidence" value="ECO:0007669"/>
    <property type="project" value="InterPro"/>
</dbReference>
<evidence type="ECO:0000313" key="3">
    <source>
        <dbReference type="Proteomes" id="UP000676325"/>
    </source>
</evidence>
<keyword evidence="3" id="KW-1185">Reference proteome</keyword>
<reference evidence="2" key="1">
    <citation type="submission" date="2021-04" db="EMBL/GenBank/DDBJ databases">
        <title>Genome based classification of Actinospica acidithermotolerans sp. nov., an actinobacterium isolated from an Indonesian hot spring.</title>
        <authorList>
            <person name="Kusuma A.B."/>
            <person name="Putra K.E."/>
            <person name="Nafisah S."/>
            <person name="Loh J."/>
            <person name="Nouioui I."/>
            <person name="Goodfellow M."/>
        </authorList>
    </citation>
    <scope>NUCLEOTIDE SEQUENCE</scope>
    <source>
        <strain evidence="2">MGRD01-02</strain>
    </source>
</reference>
<dbReference type="InterPro" id="IPR036724">
    <property type="entry name" value="Cobalamin-bd_sf"/>
</dbReference>
<comment type="caution">
    <text evidence="2">The sequence shown here is derived from an EMBL/GenBank/DDBJ whole genome shotgun (WGS) entry which is preliminary data.</text>
</comment>
<dbReference type="GO" id="GO:0003677">
    <property type="term" value="F:DNA binding"/>
    <property type="evidence" value="ECO:0007669"/>
    <property type="project" value="InterPro"/>
</dbReference>
<sequence>MSAPAPPAPALTIGAAARRLGVAVETLRSWETRYGLGPREHVPGAHRRYSPADMERLERFCRLVGSGAAAPEAASAVLAGYEAADPPLPAPSSRSGGGHTLPVGRTGSAAARGLARSAIRLDTAQVLDLIEAAIEREGVVGAWENTIAPALLAVGRKWSESSGRYVEVEHMLSWCVAAALHRFRPALTSARASRRPAVILAAAPGEWHHLPLEVLGAELGRRGVPVCMLGAAVPTEALRAAVRRIEPSRVLVWSQTAATADPACLPAAGARARSATLPAGPGWLRARPPVPFVLTSLDAALEACLVDQSESRTAPNRRHDLVEED</sequence>
<protein>
    <submittedName>
        <fullName evidence="2">MerR family transcriptional regulator</fullName>
    </submittedName>
</protein>
<gene>
    <name evidence="2" type="ORF">KDK95_19330</name>
</gene>
<dbReference type="SUPFAM" id="SSF46955">
    <property type="entry name" value="Putative DNA-binding domain"/>
    <property type="match status" value="1"/>
</dbReference>
<dbReference type="InterPro" id="IPR000551">
    <property type="entry name" value="MerR-type_HTH_dom"/>
</dbReference>
<dbReference type="Pfam" id="PF02607">
    <property type="entry name" value="B12-binding_2"/>
    <property type="match status" value="1"/>
</dbReference>